<dbReference type="InParanoid" id="A0A0H2S165"/>
<dbReference type="GO" id="GO:0106300">
    <property type="term" value="P:protein-DNA covalent cross-linking repair"/>
    <property type="evidence" value="ECO:0007669"/>
    <property type="project" value="InterPro"/>
</dbReference>
<evidence type="ECO:0000313" key="10">
    <source>
        <dbReference type="Proteomes" id="UP000053477"/>
    </source>
</evidence>
<dbReference type="InterPro" id="IPR003738">
    <property type="entry name" value="SRAP"/>
</dbReference>
<dbReference type="GO" id="GO:0008233">
    <property type="term" value="F:peptidase activity"/>
    <property type="evidence" value="ECO:0007669"/>
    <property type="project" value="UniProtKB-KW"/>
</dbReference>
<evidence type="ECO:0000256" key="6">
    <source>
        <dbReference type="ARBA" id="ARBA00023125"/>
    </source>
</evidence>
<dbReference type="Gene3D" id="3.90.1680.10">
    <property type="entry name" value="SOS response associated peptidase-like"/>
    <property type="match status" value="1"/>
</dbReference>
<proteinExistence type="inferred from homology"/>
<keyword evidence="4" id="KW-0378">Hydrolase</keyword>
<evidence type="ECO:0000256" key="2">
    <source>
        <dbReference type="ARBA" id="ARBA00022670"/>
    </source>
</evidence>
<organism evidence="9 10">
    <name type="scientific">Schizopora paradoxa</name>
    <dbReference type="NCBI Taxonomy" id="27342"/>
    <lineage>
        <taxon>Eukaryota</taxon>
        <taxon>Fungi</taxon>
        <taxon>Dikarya</taxon>
        <taxon>Basidiomycota</taxon>
        <taxon>Agaricomycotina</taxon>
        <taxon>Agaricomycetes</taxon>
        <taxon>Hymenochaetales</taxon>
        <taxon>Schizoporaceae</taxon>
        <taxon>Schizopora</taxon>
    </lineage>
</organism>
<evidence type="ECO:0000313" key="9">
    <source>
        <dbReference type="EMBL" id="KLO17749.1"/>
    </source>
</evidence>
<dbReference type="OrthoDB" id="2111841at2759"/>
<evidence type="ECO:0000256" key="3">
    <source>
        <dbReference type="ARBA" id="ARBA00022763"/>
    </source>
</evidence>
<keyword evidence="10" id="KW-1185">Reference proteome</keyword>
<sequence>MCGRFALGLPYGRVVNAVREAHPDLDLDDEWVDQDAFHPRYNVAPRSRSAVVRRRNRYDDDNVDQSQNHAFIQTMKWGLVPHWNKHEDTTLNTINAKAENLVEGGGMWGSIKGRKRCAVLCQGYYEWLKKGKVRLPHYTKHKDNRIMFLAGLYDSVTLEGSTEKLWTFTIVTTDANKQLSWLHDRQPVILSTKAELDTWLNTSSETWSPELSKVVLPYHDVKAPLECYQVPQDVGKVSAESSTFIEPISQRKDGIQAMFAKQALQESKSPSEQSIAGSSKRPTKRTIETIDISDEEDDSPASPKKQKTLDENKSSDDSIHGTDNAISLSPSSPNKERPKNNRVGKVSSPTKSSPKDNKSITQFFAKK</sequence>
<dbReference type="STRING" id="27342.A0A0H2S165"/>
<dbReference type="EMBL" id="KQ085901">
    <property type="protein sequence ID" value="KLO17749.1"/>
    <property type="molecule type" value="Genomic_DNA"/>
</dbReference>
<feature type="compositionally biased region" description="Basic and acidic residues" evidence="8">
    <location>
        <begin position="307"/>
        <end position="320"/>
    </location>
</feature>
<evidence type="ECO:0000256" key="1">
    <source>
        <dbReference type="ARBA" id="ARBA00008136"/>
    </source>
</evidence>
<dbReference type="InterPro" id="IPR036590">
    <property type="entry name" value="SRAP-like"/>
</dbReference>
<dbReference type="PANTHER" id="PTHR13604">
    <property type="entry name" value="DC12-RELATED"/>
    <property type="match status" value="1"/>
</dbReference>
<feature type="compositionally biased region" description="Polar residues" evidence="8">
    <location>
        <begin position="324"/>
        <end position="333"/>
    </location>
</feature>
<evidence type="ECO:0000256" key="5">
    <source>
        <dbReference type="ARBA" id="ARBA00023124"/>
    </source>
</evidence>
<dbReference type="SUPFAM" id="SSF143081">
    <property type="entry name" value="BB1717-like"/>
    <property type="match status" value="1"/>
</dbReference>
<accession>A0A0H2S165</accession>
<name>A0A0H2S165_9AGAM</name>
<gene>
    <name evidence="9" type="ORF">SCHPADRAFT_846009</name>
</gene>
<dbReference type="GO" id="GO:0006508">
    <property type="term" value="P:proteolysis"/>
    <property type="evidence" value="ECO:0007669"/>
    <property type="project" value="UniProtKB-KW"/>
</dbReference>
<dbReference type="GO" id="GO:0003697">
    <property type="term" value="F:single-stranded DNA binding"/>
    <property type="evidence" value="ECO:0007669"/>
    <property type="project" value="InterPro"/>
</dbReference>
<feature type="region of interest" description="Disordered" evidence="8">
    <location>
        <begin position="262"/>
        <end position="367"/>
    </location>
</feature>
<keyword evidence="6" id="KW-0238">DNA-binding</keyword>
<protein>
    <submittedName>
        <fullName evidence="9">DUF159-domain-containing protein</fullName>
    </submittedName>
</protein>
<evidence type="ECO:0000256" key="8">
    <source>
        <dbReference type="SAM" id="MobiDB-lite"/>
    </source>
</evidence>
<keyword evidence="2" id="KW-0645">Protease</keyword>
<dbReference type="GO" id="GO:0016829">
    <property type="term" value="F:lyase activity"/>
    <property type="evidence" value="ECO:0007669"/>
    <property type="project" value="UniProtKB-KW"/>
</dbReference>
<keyword evidence="5" id="KW-0190">Covalent protein-DNA linkage</keyword>
<keyword evidence="3" id="KW-0227">DNA damage</keyword>
<dbReference type="PANTHER" id="PTHR13604:SF0">
    <property type="entry name" value="ABASIC SITE PROCESSING PROTEIN HMCES"/>
    <property type="match status" value="1"/>
</dbReference>
<feature type="compositionally biased region" description="Polar residues" evidence="8">
    <location>
        <begin position="264"/>
        <end position="277"/>
    </location>
</feature>
<dbReference type="AlphaFoldDB" id="A0A0H2S165"/>
<comment type="similarity">
    <text evidence="1">Belongs to the SOS response-associated peptidase family.</text>
</comment>
<dbReference type="Proteomes" id="UP000053477">
    <property type="component" value="Unassembled WGS sequence"/>
</dbReference>
<reference evidence="9 10" key="1">
    <citation type="submission" date="2015-04" db="EMBL/GenBank/DDBJ databases">
        <title>Complete genome sequence of Schizopora paradoxa KUC8140, a cosmopolitan wood degrader in East Asia.</title>
        <authorList>
            <consortium name="DOE Joint Genome Institute"/>
            <person name="Min B."/>
            <person name="Park H."/>
            <person name="Jang Y."/>
            <person name="Kim J.-J."/>
            <person name="Kim K.H."/>
            <person name="Pangilinan J."/>
            <person name="Lipzen A."/>
            <person name="Riley R."/>
            <person name="Grigoriev I.V."/>
            <person name="Spatafora J.W."/>
            <person name="Choi I.-G."/>
        </authorList>
    </citation>
    <scope>NUCLEOTIDE SEQUENCE [LARGE SCALE GENOMIC DNA]</scope>
    <source>
        <strain evidence="9 10">KUC8140</strain>
    </source>
</reference>
<evidence type="ECO:0000256" key="4">
    <source>
        <dbReference type="ARBA" id="ARBA00022801"/>
    </source>
</evidence>
<evidence type="ECO:0000256" key="7">
    <source>
        <dbReference type="ARBA" id="ARBA00023239"/>
    </source>
</evidence>
<dbReference type="Pfam" id="PF02586">
    <property type="entry name" value="SRAP"/>
    <property type="match status" value="1"/>
</dbReference>
<keyword evidence="7" id="KW-0456">Lyase</keyword>